<evidence type="ECO:0008006" key="6">
    <source>
        <dbReference type="Google" id="ProtNLM"/>
    </source>
</evidence>
<dbReference type="SUPFAM" id="SSF53850">
    <property type="entry name" value="Periplasmic binding protein-like II"/>
    <property type="match status" value="1"/>
</dbReference>
<reference evidence="4 5" key="1">
    <citation type="submission" date="2014-09" db="EMBL/GenBank/DDBJ databases">
        <title>Genome sequence of Sinomonas sp. MUSC 117.</title>
        <authorList>
            <person name="Lee L.-H."/>
        </authorList>
    </citation>
    <scope>NUCLEOTIDE SEQUENCE [LARGE SCALE GENOMIC DNA]</scope>
    <source>
        <strain evidence="4 5">MUSC 117</strain>
    </source>
</reference>
<evidence type="ECO:0000256" key="3">
    <source>
        <dbReference type="ARBA" id="ARBA00022729"/>
    </source>
</evidence>
<organism evidence="4 5">
    <name type="scientific">Sinomonas humi</name>
    <dbReference type="NCBI Taxonomy" id="1338436"/>
    <lineage>
        <taxon>Bacteria</taxon>
        <taxon>Bacillati</taxon>
        <taxon>Actinomycetota</taxon>
        <taxon>Actinomycetes</taxon>
        <taxon>Micrococcales</taxon>
        <taxon>Micrococcaceae</taxon>
        <taxon>Sinomonas</taxon>
    </lineage>
</organism>
<dbReference type="Gene3D" id="3.40.190.10">
    <property type="entry name" value="Periplasmic binding protein-like II"/>
    <property type="match status" value="1"/>
</dbReference>
<dbReference type="PANTHER" id="PTHR30061">
    <property type="entry name" value="MALTOSE-BINDING PERIPLASMIC PROTEIN"/>
    <property type="match status" value="1"/>
</dbReference>
<protein>
    <recommendedName>
        <fullName evidence="6">ABC transporter substrate-binding protein</fullName>
    </recommendedName>
</protein>
<name>A0A0B2ARX5_9MICC</name>
<evidence type="ECO:0000313" key="5">
    <source>
        <dbReference type="Proteomes" id="UP000030982"/>
    </source>
</evidence>
<comment type="caution">
    <text evidence="4">The sequence shown here is derived from an EMBL/GenBank/DDBJ whole genome shotgun (WGS) entry which is preliminary data.</text>
</comment>
<dbReference type="RefSeq" id="WP_043120427.1">
    <property type="nucleotide sequence ID" value="NZ_JTDL01000054.1"/>
</dbReference>
<evidence type="ECO:0000256" key="1">
    <source>
        <dbReference type="ARBA" id="ARBA00008520"/>
    </source>
</evidence>
<keyword evidence="2" id="KW-0813">Transport</keyword>
<accession>A0A0B2ARX5</accession>
<proteinExistence type="inferred from homology"/>
<evidence type="ECO:0000256" key="2">
    <source>
        <dbReference type="ARBA" id="ARBA00022448"/>
    </source>
</evidence>
<dbReference type="PANTHER" id="PTHR30061:SF50">
    <property type="entry name" value="MALTOSE_MALTODEXTRIN-BINDING PERIPLASMIC PROTEIN"/>
    <property type="match status" value="1"/>
</dbReference>
<keyword evidence="3" id="KW-0732">Signal</keyword>
<dbReference type="GO" id="GO:0055052">
    <property type="term" value="C:ATP-binding cassette (ABC) transporter complex, substrate-binding subunit-containing"/>
    <property type="evidence" value="ECO:0007669"/>
    <property type="project" value="TreeGrafter"/>
</dbReference>
<dbReference type="EMBL" id="JTDL01000054">
    <property type="protein sequence ID" value="KHL04705.1"/>
    <property type="molecule type" value="Genomic_DNA"/>
</dbReference>
<dbReference type="STRING" id="1338436.LK10_04250"/>
<dbReference type="InterPro" id="IPR006059">
    <property type="entry name" value="SBP"/>
</dbReference>
<gene>
    <name evidence="4" type="ORF">LK10_04250</name>
</gene>
<sequence>LFEKDNPGVKVNDVYVPYDQLDSKLIASAAAKSGPDVVVFNGADADNLALANTLAPIDSQWNSFADKSQFPDSVVHTVNGKTYAVQGYVNLLGLWYNQDILDKIGVKPPTTPDELNADMAKAVGAGYQGITLSGLPQSQGEWQAYPWLSAAGFSYANPSASSLSSGFQTAKDWIDKGYLSKEATTWDQTVPFQKFAAGNVAFAENGNWQIGTAKSTAKFKYGVAPLPLGSSGKVYLGGEGEGIGAYAKNPTLAWKYLQQTYFSKEGQLIAVKDVGSIPARKDAAQDPAVAGDALLKPFAAEIAGSGAAYPDPAVPPKSVNDLQLAVGQAWSSVLGGQSSPSDAANALLSKIQPLLGK</sequence>
<dbReference type="GO" id="GO:0042956">
    <property type="term" value="P:maltodextrin transmembrane transport"/>
    <property type="evidence" value="ECO:0007669"/>
    <property type="project" value="TreeGrafter"/>
</dbReference>
<dbReference type="GO" id="GO:1901982">
    <property type="term" value="F:maltose binding"/>
    <property type="evidence" value="ECO:0007669"/>
    <property type="project" value="TreeGrafter"/>
</dbReference>
<dbReference type="Proteomes" id="UP000030982">
    <property type="component" value="Unassembled WGS sequence"/>
</dbReference>
<keyword evidence="5" id="KW-1185">Reference proteome</keyword>
<dbReference type="AlphaFoldDB" id="A0A0B2ARX5"/>
<dbReference type="GO" id="GO:0015768">
    <property type="term" value="P:maltose transport"/>
    <property type="evidence" value="ECO:0007669"/>
    <property type="project" value="TreeGrafter"/>
</dbReference>
<comment type="similarity">
    <text evidence="1">Belongs to the bacterial solute-binding protein 1 family.</text>
</comment>
<feature type="non-terminal residue" evidence="4">
    <location>
        <position position="1"/>
    </location>
</feature>
<dbReference type="Pfam" id="PF13416">
    <property type="entry name" value="SBP_bac_8"/>
    <property type="match status" value="1"/>
</dbReference>
<evidence type="ECO:0000313" key="4">
    <source>
        <dbReference type="EMBL" id="KHL04705.1"/>
    </source>
</evidence>